<feature type="region of interest" description="Disordered" evidence="1">
    <location>
        <begin position="1"/>
        <end position="22"/>
    </location>
</feature>
<organism evidence="2 3">
    <name type="scientific">Papaver somniferum</name>
    <name type="common">Opium poppy</name>
    <dbReference type="NCBI Taxonomy" id="3469"/>
    <lineage>
        <taxon>Eukaryota</taxon>
        <taxon>Viridiplantae</taxon>
        <taxon>Streptophyta</taxon>
        <taxon>Embryophyta</taxon>
        <taxon>Tracheophyta</taxon>
        <taxon>Spermatophyta</taxon>
        <taxon>Magnoliopsida</taxon>
        <taxon>Ranunculales</taxon>
        <taxon>Papaveraceae</taxon>
        <taxon>Papaveroideae</taxon>
        <taxon>Papaver</taxon>
    </lineage>
</organism>
<accession>A0A4Y7ILG2</accession>
<dbReference type="Proteomes" id="UP000316621">
    <property type="component" value="Chromosome 2"/>
</dbReference>
<feature type="compositionally biased region" description="Polar residues" evidence="1">
    <location>
        <begin position="53"/>
        <end position="71"/>
    </location>
</feature>
<gene>
    <name evidence="2" type="ORF">C5167_017046</name>
</gene>
<evidence type="ECO:0000256" key="1">
    <source>
        <dbReference type="SAM" id="MobiDB-lite"/>
    </source>
</evidence>
<feature type="region of interest" description="Disordered" evidence="1">
    <location>
        <begin position="38"/>
        <end position="82"/>
    </location>
</feature>
<dbReference type="AlphaFoldDB" id="A0A4Y7ILG2"/>
<sequence length="167" mass="17955">MFQKPPLPSPARGGSASPGVRTLSHAAQKFVRNVIAKSSSSVDGSLRAITPKSGRSSTRLGTDSILGSRSPSVRDGSNPVRDGSIPPCMDPFYFQKFLPVETAGAEAEFNATCLSLFTSSSGRPLQYLLIRIHDQTLNCELLSVKEEDHKKVIHIHSQEPGSKVVVP</sequence>
<proteinExistence type="predicted"/>
<dbReference type="Gramene" id="RZC48620">
    <property type="protein sequence ID" value="RZC48620"/>
    <property type="gene ID" value="C5167_017046"/>
</dbReference>
<keyword evidence="3" id="KW-1185">Reference proteome</keyword>
<name>A0A4Y7ILG2_PAPSO</name>
<evidence type="ECO:0000313" key="2">
    <source>
        <dbReference type="EMBL" id="RZC48620.1"/>
    </source>
</evidence>
<protein>
    <submittedName>
        <fullName evidence="2">Uncharacterized protein</fullName>
    </submittedName>
</protein>
<dbReference type="STRING" id="3469.A0A4Y7ILG2"/>
<evidence type="ECO:0000313" key="3">
    <source>
        <dbReference type="Proteomes" id="UP000316621"/>
    </source>
</evidence>
<reference evidence="2 3" key="1">
    <citation type="journal article" date="2018" name="Science">
        <title>The opium poppy genome and morphinan production.</title>
        <authorList>
            <person name="Guo L."/>
            <person name="Winzer T."/>
            <person name="Yang X."/>
            <person name="Li Y."/>
            <person name="Ning Z."/>
            <person name="He Z."/>
            <person name="Teodor R."/>
            <person name="Lu Y."/>
            <person name="Bowser T.A."/>
            <person name="Graham I.A."/>
            <person name="Ye K."/>
        </authorList>
    </citation>
    <scope>NUCLEOTIDE SEQUENCE [LARGE SCALE GENOMIC DNA]</scope>
    <source>
        <strain evidence="3">cv. HN1</strain>
        <tissue evidence="2">Leaves</tissue>
    </source>
</reference>
<dbReference type="EMBL" id="CM010716">
    <property type="protein sequence ID" value="RZC48620.1"/>
    <property type="molecule type" value="Genomic_DNA"/>
</dbReference>